<gene>
    <name evidence="1" type="ORF">B1H19_00260</name>
</gene>
<evidence type="ECO:0008006" key="3">
    <source>
        <dbReference type="Google" id="ProtNLM"/>
    </source>
</evidence>
<dbReference type="EMBL" id="CP020569">
    <property type="protein sequence ID" value="ARF52843.1"/>
    <property type="molecule type" value="Genomic_DNA"/>
</dbReference>
<dbReference type="AlphaFoldDB" id="A0A1V0TIY4"/>
<name>A0A1V0TIY4_9ACTN</name>
<dbReference type="STRING" id="553510.B1H19_00260"/>
<evidence type="ECO:0000313" key="2">
    <source>
        <dbReference type="Proteomes" id="UP000192726"/>
    </source>
</evidence>
<dbReference type="Gene3D" id="3.30.230.10">
    <property type="match status" value="1"/>
</dbReference>
<organism evidence="1 2">
    <name type="scientific">Streptomyces gilvosporeus</name>
    <dbReference type="NCBI Taxonomy" id="553510"/>
    <lineage>
        <taxon>Bacteria</taxon>
        <taxon>Bacillati</taxon>
        <taxon>Actinomycetota</taxon>
        <taxon>Actinomycetes</taxon>
        <taxon>Kitasatosporales</taxon>
        <taxon>Streptomycetaceae</taxon>
        <taxon>Streptomyces</taxon>
    </lineage>
</organism>
<proteinExistence type="predicted"/>
<dbReference type="SUPFAM" id="SSF54211">
    <property type="entry name" value="Ribosomal protein S5 domain 2-like"/>
    <property type="match status" value="1"/>
</dbReference>
<keyword evidence="2" id="KW-1185">Reference proteome</keyword>
<dbReference type="InterPro" id="IPR014721">
    <property type="entry name" value="Ribsml_uS5_D2-typ_fold_subgr"/>
</dbReference>
<protein>
    <recommendedName>
        <fullName evidence="3">Translation elongation factor EFG/EF2 domain-containing protein</fullName>
    </recommendedName>
</protein>
<evidence type="ECO:0000313" key="1">
    <source>
        <dbReference type="EMBL" id="ARF52843.1"/>
    </source>
</evidence>
<reference evidence="1 2" key="1">
    <citation type="submission" date="2017-04" db="EMBL/GenBank/DDBJ databases">
        <title>Complete Genome Sequence of Streptomyces gilvosporeus F607, a Capable Producer of Natamycin.</title>
        <authorList>
            <person name="Zong G."/>
            <person name="Zhong C."/>
            <person name="Fu J."/>
            <person name="Qin R."/>
            <person name="Cao G."/>
        </authorList>
    </citation>
    <scope>NUCLEOTIDE SEQUENCE [LARGE SCALE GENOMIC DNA]</scope>
    <source>
        <strain evidence="1 2">F607</strain>
    </source>
</reference>
<dbReference type="Proteomes" id="UP000192726">
    <property type="component" value="Chromosome"/>
</dbReference>
<sequence length="136" mass="14415">MVGLPVPVPGVRVCVVMNRGGCGPFACFDADFEPPGGEGGLELLSAVPERQLPVEFLPAIREGLAQGLGDVSAAILLTDGYFHETDSWPSAYRIGAEQAGRAALIGAGLLPSEEAGSLRWVHWPGSPRLRRPKRAR</sequence>
<dbReference type="KEGG" id="sgv:B1H19_00260"/>
<dbReference type="RefSeq" id="WP_083102269.1">
    <property type="nucleotide sequence ID" value="NZ_CP020569.1"/>
</dbReference>
<accession>A0A1V0TIY4</accession>
<dbReference type="InterPro" id="IPR020568">
    <property type="entry name" value="Ribosomal_Su5_D2-typ_SF"/>
</dbReference>
<dbReference type="OrthoDB" id="4281718at2"/>